<feature type="transmembrane region" description="Helical" evidence="1">
    <location>
        <begin position="5"/>
        <end position="25"/>
    </location>
</feature>
<dbReference type="PANTHER" id="PTHR13246:SF1">
    <property type="entry name" value="CYTOSOLIC ENDO-BETA-N-ACETYLGLUCOSAMINIDASE"/>
    <property type="match status" value="1"/>
</dbReference>
<protein>
    <recommendedName>
        <fullName evidence="2">Cytosolic endo-beta-N-acetylglucosaminidase TIM barrel domain-containing protein</fullName>
    </recommendedName>
</protein>
<accession>A0A0K1W1Y6</accession>
<dbReference type="PATRIC" id="fig|216942.3.peg.467"/>
<proteinExistence type="predicted"/>
<dbReference type="STRING" id="216942.SLITO_v1c04640"/>
<evidence type="ECO:0000313" key="4">
    <source>
        <dbReference type="Proteomes" id="UP000067476"/>
    </source>
</evidence>
<gene>
    <name evidence="3" type="ORF">SLITO_v1c04640</name>
</gene>
<dbReference type="RefSeq" id="WP_075058209.1">
    <property type="nucleotide sequence ID" value="NZ_CP012357.1"/>
</dbReference>
<organism evidence="3 4">
    <name type="scientific">Spiroplasma litorale</name>
    <dbReference type="NCBI Taxonomy" id="216942"/>
    <lineage>
        <taxon>Bacteria</taxon>
        <taxon>Bacillati</taxon>
        <taxon>Mycoplasmatota</taxon>
        <taxon>Mollicutes</taxon>
        <taxon>Entomoplasmatales</taxon>
        <taxon>Spiroplasmataceae</taxon>
        <taxon>Spiroplasma</taxon>
    </lineage>
</organism>
<dbReference type="Gene3D" id="2.60.120.260">
    <property type="entry name" value="Galactose-binding domain-like"/>
    <property type="match status" value="1"/>
</dbReference>
<dbReference type="Proteomes" id="UP000067476">
    <property type="component" value="Chromosome"/>
</dbReference>
<sequence length="896" mass="103993">MKKLIYMTLIAIMPLVFISEIYFLADPSTNKSYYNNFKNFNWNDPMYGDGIDYNPYSEDYITKFNESINDMGNITPQLYNDHIDYENFNTGFQWDQNIKKQSVTGVPLNKGFMPNGNYSYDFGISSPAQSYRMINSILDWEPNKDNDAKYNKSTKQPKQKKYVAANNVDTQDERLRFNYLGFSTRKHRTYDNTVVGTKNPFENTNLNWQYNDVFINWSGSWFEGPIVPPPADFIEIAHANGTKIYGDIFLDGYHGLTKDMLNDFMKKDSSGNYLVVDKLIEIANYIGFDGWFINNESNGSEPNGTILDYKEMYKIISQFQEKTSTSKDENIKNLKLIYYRNSATLNYSDIEKKYYDKETTYMVSAKYEDENFKKLIDIQVDFGETPENSTHFLNEYKDYTGSNINTIVDIGWNAQSFGFLDFQSLAYKKNKPGSSNQKYDKSIFNGFSTYADEGSGQFANDALKLTTRNMSDIRKYLFQNQIANHFNDILYSGSNLFLSNKDKGEDLSSLKDILNGLEYKKEYIKADPRIHFDKKYEVNEKVKTLYNYESFGGINQSSYGIGNLIKEKTIFIDENIDNSIIKTNFSTGNGIKFVNNNEIINYPWTNRRLADALPTYKWRIFDSKNRNNPLRIDQFSGGYDYDEVYSKGNSISIGSGFDETGKILDAENWNKSLNYGWDIIGTNIVDNNKTISIVYKDNVKQVDQSPDVSMRLTFSDAKGVVNDNSIKTVKPDRVIEKSNGWKEAVYNLSKDNLSNNNVLAMVGLNIKPNANKFKFNVGELTIKSNNYQYNTNVILIKNPKSEYVVYREFNKNILNNIRFSWETDNNVISDVDYFEIYIQYNNLWYRAGETNQNQYYLRDLKYDKGITIGIKPIYKNINLKGDIYKFNLNIKNYENK</sequence>
<feature type="domain" description="Cytosolic endo-beta-N-acetylglucosaminidase TIM barrel" evidence="2">
    <location>
        <begin position="195"/>
        <end position="358"/>
    </location>
</feature>
<dbReference type="AlphaFoldDB" id="A0A0K1W1Y6"/>
<dbReference type="GO" id="GO:0005829">
    <property type="term" value="C:cytosol"/>
    <property type="evidence" value="ECO:0007669"/>
    <property type="project" value="UniProtKB-SubCell"/>
</dbReference>
<evidence type="ECO:0000259" key="2">
    <source>
        <dbReference type="Pfam" id="PF03644"/>
    </source>
</evidence>
<name>A0A0K1W1Y6_9MOLU</name>
<dbReference type="InterPro" id="IPR005201">
    <property type="entry name" value="TIM_ENGase"/>
</dbReference>
<keyword evidence="4" id="KW-1185">Reference proteome</keyword>
<dbReference type="InterPro" id="IPR032979">
    <property type="entry name" value="ENGase"/>
</dbReference>
<dbReference type="Pfam" id="PF03644">
    <property type="entry name" value="Glyco_hydro_85"/>
    <property type="match status" value="1"/>
</dbReference>
<dbReference type="Gene3D" id="3.20.20.80">
    <property type="entry name" value="Glycosidases"/>
    <property type="match status" value="1"/>
</dbReference>
<keyword evidence="1" id="KW-0472">Membrane</keyword>
<dbReference type="OrthoDB" id="1089471at2"/>
<reference evidence="3 4" key="1">
    <citation type="journal article" date="2015" name="Genome Announc.">
        <title>Complete Genome Sequence of Spiroplasma litorale TN-1T (DSM 21781), a Bacterium Isolated from a Green-Eyed Horsefly (Tabanus nigrovittatus).</title>
        <authorList>
            <person name="Lo W.S."/>
            <person name="Lai Y.C."/>
            <person name="Lien Y.W."/>
            <person name="Wang T.H."/>
            <person name="Kuo C.H."/>
        </authorList>
    </citation>
    <scope>NUCLEOTIDE SEQUENCE [LARGE SCALE GENOMIC DNA]</scope>
    <source>
        <strain evidence="3 4">TN-1</strain>
    </source>
</reference>
<evidence type="ECO:0000313" key="3">
    <source>
        <dbReference type="EMBL" id="AKX34117.1"/>
    </source>
</evidence>
<dbReference type="GO" id="GO:0033925">
    <property type="term" value="F:mannosyl-glycoprotein endo-beta-N-acetylglucosaminidase activity"/>
    <property type="evidence" value="ECO:0007669"/>
    <property type="project" value="InterPro"/>
</dbReference>
<keyword evidence="1" id="KW-0812">Transmembrane</keyword>
<dbReference type="EMBL" id="CP012357">
    <property type="protein sequence ID" value="AKX34117.1"/>
    <property type="molecule type" value="Genomic_DNA"/>
</dbReference>
<dbReference type="KEGG" id="sll:SLITO_v1c04640"/>
<evidence type="ECO:0000256" key="1">
    <source>
        <dbReference type="SAM" id="Phobius"/>
    </source>
</evidence>
<keyword evidence="1" id="KW-1133">Transmembrane helix</keyword>
<dbReference type="PANTHER" id="PTHR13246">
    <property type="entry name" value="ENDO BETA N-ACETYLGLUCOSAMINIDASE"/>
    <property type="match status" value="1"/>
</dbReference>